<organism evidence="2 3">
    <name type="scientific">Planctomicrobium piriforme</name>
    <dbReference type="NCBI Taxonomy" id="1576369"/>
    <lineage>
        <taxon>Bacteria</taxon>
        <taxon>Pseudomonadati</taxon>
        <taxon>Planctomycetota</taxon>
        <taxon>Planctomycetia</taxon>
        <taxon>Planctomycetales</taxon>
        <taxon>Planctomycetaceae</taxon>
        <taxon>Planctomicrobium</taxon>
    </lineage>
</organism>
<dbReference type="Proteomes" id="UP000199518">
    <property type="component" value="Unassembled WGS sequence"/>
</dbReference>
<reference evidence="3" key="1">
    <citation type="submission" date="2016-10" db="EMBL/GenBank/DDBJ databases">
        <authorList>
            <person name="Varghese N."/>
            <person name="Submissions S."/>
        </authorList>
    </citation>
    <scope>NUCLEOTIDE SEQUENCE [LARGE SCALE GENOMIC DNA]</scope>
    <source>
        <strain evidence="3">DSM 26348</strain>
    </source>
</reference>
<dbReference type="AlphaFoldDB" id="A0A1I3RL15"/>
<name>A0A1I3RL15_9PLAN</name>
<evidence type="ECO:0000313" key="3">
    <source>
        <dbReference type="Proteomes" id="UP000199518"/>
    </source>
</evidence>
<dbReference type="STRING" id="1576369.SAMN05421753_12150"/>
<dbReference type="InterPro" id="IPR018960">
    <property type="entry name" value="DUF1990"/>
</dbReference>
<protein>
    <submittedName>
        <fullName evidence="2">Uncharacterized protein, UPF0548 family</fullName>
    </submittedName>
</protein>
<keyword evidence="3" id="KW-1185">Reference proteome</keyword>
<gene>
    <name evidence="2" type="ORF">SAMN05421753_12150</name>
</gene>
<evidence type="ECO:0000259" key="1">
    <source>
        <dbReference type="Pfam" id="PF09348"/>
    </source>
</evidence>
<accession>A0A1I3RL15</accession>
<proteinExistence type="predicted"/>
<dbReference type="PANTHER" id="PTHR34202:SF1">
    <property type="entry name" value="UPF0548 PROTEIN"/>
    <property type="match status" value="1"/>
</dbReference>
<dbReference type="PIRSF" id="PIRSF010260">
    <property type="entry name" value="UCP010260"/>
    <property type="match status" value="1"/>
</dbReference>
<sequence>MLLLRKPNLEFVRQFLAAQSVFDFTYPEVGATATAAPPGYILDHTRIKLGEGEAVFLSAKQALEHWEQFNIGWVSAVPPDTPLQPGQTVGVLATVLGVWWLNACRIIHLIDEPAPRRRFGFAYGTLPEHVGSGEECFLITWDQNDNSVWYEIVAFSRPRQWLMRLGYPFARTRQKRFGRDSAAAMLRKVKGS</sequence>
<dbReference type="Pfam" id="PF09348">
    <property type="entry name" value="DUF1990"/>
    <property type="match status" value="1"/>
</dbReference>
<dbReference type="EMBL" id="FOQD01000021">
    <property type="protein sequence ID" value="SFJ47283.1"/>
    <property type="molecule type" value="Genomic_DNA"/>
</dbReference>
<feature type="domain" description="DUF1990" evidence="1">
    <location>
        <begin position="25"/>
        <end position="183"/>
    </location>
</feature>
<dbReference type="InterPro" id="IPR014457">
    <property type="entry name" value="UCP010260"/>
</dbReference>
<dbReference type="PANTHER" id="PTHR34202">
    <property type="entry name" value="UPF0548 PROTEIN"/>
    <property type="match status" value="1"/>
</dbReference>
<dbReference type="OrthoDB" id="120660at2"/>
<dbReference type="RefSeq" id="WP_092056078.1">
    <property type="nucleotide sequence ID" value="NZ_FOQD01000021.1"/>
</dbReference>
<evidence type="ECO:0000313" key="2">
    <source>
        <dbReference type="EMBL" id="SFJ47283.1"/>
    </source>
</evidence>